<evidence type="ECO:0000313" key="3">
    <source>
        <dbReference type="Proteomes" id="UP000198336"/>
    </source>
</evidence>
<sequence>MKVLLNIKLKLFLFAATVFIIFISAKVYDKNSFVVYTIDTKKQDLRLFWKNENGEKFKSIQHLKDWIEKQNQVLDFAMNAGMYNKENSPQGLYIEKQKVLTALDTTNDVGNFYLKPNGVFYITTGNVPVICKTEQFQNNEKVKYATQSGPMLVIDGKIHPEFKEGSSNLNIRNGVGILPNGNVVFVLSKKEINFYDFAAYFKGLGCRNALYLDGFVSRAYVPSEKWIQTDGNFGVLFAVVRKK</sequence>
<keyword evidence="3" id="KW-1185">Reference proteome</keyword>
<dbReference type="AlphaFoldDB" id="A0A226IC46"/>
<evidence type="ECO:0000259" key="1">
    <source>
        <dbReference type="Pfam" id="PF09992"/>
    </source>
</evidence>
<organism evidence="2 3">
    <name type="scientific">Flavobacterium oncorhynchi</name>
    <dbReference type="NCBI Taxonomy" id="728056"/>
    <lineage>
        <taxon>Bacteria</taxon>
        <taxon>Pseudomonadati</taxon>
        <taxon>Bacteroidota</taxon>
        <taxon>Flavobacteriia</taxon>
        <taxon>Flavobacteriales</taxon>
        <taxon>Flavobacteriaceae</taxon>
        <taxon>Flavobacterium</taxon>
    </lineage>
</organism>
<proteinExistence type="predicted"/>
<dbReference type="RefSeq" id="WP_089052432.1">
    <property type="nucleotide sequence ID" value="NZ_MUHA01000001.1"/>
</dbReference>
<gene>
    <name evidence="2" type="ORF">B0A75_01040</name>
</gene>
<reference evidence="2 3" key="1">
    <citation type="submission" date="2016-11" db="EMBL/GenBank/DDBJ databases">
        <title>Whole genomes of Flavobacteriaceae.</title>
        <authorList>
            <person name="Stine C."/>
            <person name="Li C."/>
            <person name="Tadesse D."/>
        </authorList>
    </citation>
    <scope>NUCLEOTIDE SEQUENCE [LARGE SCALE GENOMIC DNA]</scope>
    <source>
        <strain evidence="2 3">CCUG 59446</strain>
    </source>
</reference>
<comment type="caution">
    <text evidence="2">The sequence shown here is derived from an EMBL/GenBank/DDBJ whole genome shotgun (WGS) entry which is preliminary data.</text>
</comment>
<dbReference type="EMBL" id="MUHA01000001">
    <property type="protein sequence ID" value="OXB03551.1"/>
    <property type="molecule type" value="Genomic_DNA"/>
</dbReference>
<protein>
    <recommendedName>
        <fullName evidence="1">Phosphodiester glycosidase domain-containing protein</fullName>
    </recommendedName>
</protein>
<dbReference type="Pfam" id="PF09992">
    <property type="entry name" value="NAGPA"/>
    <property type="match status" value="1"/>
</dbReference>
<evidence type="ECO:0000313" key="2">
    <source>
        <dbReference type="EMBL" id="OXB03551.1"/>
    </source>
</evidence>
<dbReference type="Proteomes" id="UP000198336">
    <property type="component" value="Unassembled WGS sequence"/>
</dbReference>
<accession>A0A226IC46</accession>
<feature type="domain" description="Phosphodiester glycosidase" evidence="1">
    <location>
        <begin position="76"/>
        <end position="222"/>
    </location>
</feature>
<dbReference type="InterPro" id="IPR018711">
    <property type="entry name" value="NAGPA"/>
</dbReference>
<name>A0A226IC46_9FLAO</name>